<dbReference type="PROSITE" id="PS00211">
    <property type="entry name" value="ABC_TRANSPORTER_1"/>
    <property type="match status" value="1"/>
</dbReference>
<feature type="domain" description="ABC transporter" evidence="8">
    <location>
        <begin position="5"/>
        <end position="261"/>
    </location>
</feature>
<evidence type="ECO:0000256" key="5">
    <source>
        <dbReference type="ARBA" id="ARBA00022741"/>
    </source>
</evidence>
<dbReference type="InterPro" id="IPR003439">
    <property type="entry name" value="ABC_transporter-like_ATP-bd"/>
</dbReference>
<keyword evidence="7" id="KW-0472">Membrane</keyword>
<keyword evidence="4" id="KW-1003">Cell membrane</keyword>
<dbReference type="PANTHER" id="PTHR43297">
    <property type="entry name" value="OLIGOPEPTIDE TRANSPORT ATP-BINDING PROTEIN APPD"/>
    <property type="match status" value="1"/>
</dbReference>
<dbReference type="Pfam" id="PF00005">
    <property type="entry name" value="ABC_tran"/>
    <property type="match status" value="1"/>
</dbReference>
<organism evidence="9 10">
    <name type="scientific">Microvirga brassicacearum</name>
    <dbReference type="NCBI Taxonomy" id="2580413"/>
    <lineage>
        <taxon>Bacteria</taxon>
        <taxon>Pseudomonadati</taxon>
        <taxon>Pseudomonadota</taxon>
        <taxon>Alphaproteobacteria</taxon>
        <taxon>Hyphomicrobiales</taxon>
        <taxon>Methylobacteriaceae</taxon>
        <taxon>Microvirga</taxon>
    </lineage>
</organism>
<evidence type="ECO:0000313" key="10">
    <source>
        <dbReference type="Proteomes" id="UP000325684"/>
    </source>
</evidence>
<evidence type="ECO:0000256" key="2">
    <source>
        <dbReference type="ARBA" id="ARBA00005417"/>
    </source>
</evidence>
<dbReference type="SMART" id="SM00382">
    <property type="entry name" value="AAA"/>
    <property type="match status" value="1"/>
</dbReference>
<dbReference type="InterPro" id="IPR017871">
    <property type="entry name" value="ABC_transporter-like_CS"/>
</dbReference>
<protein>
    <submittedName>
        <fullName evidence="9">ABC transporter ATP-binding protein</fullName>
    </submittedName>
</protein>
<dbReference type="Proteomes" id="UP000325684">
    <property type="component" value="Unassembled WGS sequence"/>
</dbReference>
<keyword evidence="5" id="KW-0547">Nucleotide-binding</keyword>
<dbReference type="PANTHER" id="PTHR43297:SF2">
    <property type="entry name" value="DIPEPTIDE TRANSPORT ATP-BINDING PROTEIN DPPD"/>
    <property type="match status" value="1"/>
</dbReference>
<name>A0A5N3P8S7_9HYPH</name>
<dbReference type="GO" id="GO:0016887">
    <property type="term" value="F:ATP hydrolysis activity"/>
    <property type="evidence" value="ECO:0007669"/>
    <property type="project" value="InterPro"/>
</dbReference>
<dbReference type="FunFam" id="3.40.50.300:FF:000016">
    <property type="entry name" value="Oligopeptide ABC transporter ATP-binding component"/>
    <property type="match status" value="1"/>
</dbReference>
<dbReference type="AlphaFoldDB" id="A0A5N3P8S7"/>
<evidence type="ECO:0000256" key="6">
    <source>
        <dbReference type="ARBA" id="ARBA00022840"/>
    </source>
</evidence>
<dbReference type="GO" id="GO:0015833">
    <property type="term" value="P:peptide transport"/>
    <property type="evidence" value="ECO:0007669"/>
    <property type="project" value="InterPro"/>
</dbReference>
<dbReference type="RefSeq" id="WP_150946015.1">
    <property type="nucleotide sequence ID" value="NZ_VCMV01000024.1"/>
</dbReference>
<reference evidence="9 10" key="1">
    <citation type="journal article" date="2019" name="Microorganisms">
        <title>Genome Insights into the Novel Species Microvirga brassicacearum, a Rapeseed Endophyte with Biotechnological Potential.</title>
        <authorList>
            <person name="Jimenez-Gomez A."/>
            <person name="Saati-Santamaria Z."/>
            <person name="Igual J.M."/>
            <person name="Rivas R."/>
            <person name="Mateos P.F."/>
            <person name="Garcia-Fraile P."/>
        </authorList>
    </citation>
    <scope>NUCLEOTIDE SEQUENCE [LARGE SCALE GENOMIC DNA]</scope>
    <source>
        <strain evidence="9 10">CDVBN77</strain>
    </source>
</reference>
<dbReference type="EMBL" id="VCMV01000024">
    <property type="protein sequence ID" value="KAB0266139.1"/>
    <property type="molecule type" value="Genomic_DNA"/>
</dbReference>
<dbReference type="GO" id="GO:0005886">
    <property type="term" value="C:plasma membrane"/>
    <property type="evidence" value="ECO:0007669"/>
    <property type="project" value="UniProtKB-SubCell"/>
</dbReference>
<dbReference type="Gene3D" id="3.40.50.300">
    <property type="entry name" value="P-loop containing nucleotide triphosphate hydrolases"/>
    <property type="match status" value="1"/>
</dbReference>
<dbReference type="InterPro" id="IPR050388">
    <property type="entry name" value="ABC_Ni/Peptide_Import"/>
</dbReference>
<dbReference type="InterPro" id="IPR003593">
    <property type="entry name" value="AAA+_ATPase"/>
</dbReference>
<gene>
    <name evidence="9" type="ORF">FEZ63_15380</name>
</gene>
<dbReference type="SUPFAM" id="SSF52540">
    <property type="entry name" value="P-loop containing nucleoside triphosphate hydrolases"/>
    <property type="match status" value="1"/>
</dbReference>
<comment type="caution">
    <text evidence="9">The sequence shown here is derived from an EMBL/GenBank/DDBJ whole genome shotgun (WGS) entry which is preliminary data.</text>
</comment>
<evidence type="ECO:0000259" key="8">
    <source>
        <dbReference type="PROSITE" id="PS50893"/>
    </source>
</evidence>
<evidence type="ECO:0000313" key="9">
    <source>
        <dbReference type="EMBL" id="KAB0266139.1"/>
    </source>
</evidence>
<sequence length="327" mass="35604">MTALLTIQDYRLDIPTFDGALKVLDGIDLALDQGETLGIVGESGCGKTVLARSILGIGPAKGKRVSGSMTFDSVELDHLDEAGWRRIRGVKISMIFQDPMTYLNPLFTIGRQLSDVVVAHKRAKGERLPSRAEQRKRCHALLDQVQIRDFERVVDSYPHQLSGGMRQRVLIAMALAGEPQLLIADEPTTALDVTIQAQILDLLRDLVDRLGLTVVMISHDVGAIAAIARRVAVMYAGVVVEQGMTNDILTQPRHPYTQGLLAALPDIEGGHQVLESIPGTIPNLIHPPSGCRFHPRCPRATEICTAQKPVARNIGADHVVACHHALD</sequence>
<keyword evidence="10" id="KW-1185">Reference proteome</keyword>
<dbReference type="Pfam" id="PF08352">
    <property type="entry name" value="oligo_HPY"/>
    <property type="match status" value="1"/>
</dbReference>
<keyword evidence="3" id="KW-0813">Transport</keyword>
<evidence type="ECO:0000256" key="7">
    <source>
        <dbReference type="ARBA" id="ARBA00023136"/>
    </source>
</evidence>
<evidence type="ECO:0000256" key="4">
    <source>
        <dbReference type="ARBA" id="ARBA00022475"/>
    </source>
</evidence>
<dbReference type="GO" id="GO:0005524">
    <property type="term" value="F:ATP binding"/>
    <property type="evidence" value="ECO:0007669"/>
    <property type="project" value="UniProtKB-KW"/>
</dbReference>
<dbReference type="GO" id="GO:0055085">
    <property type="term" value="P:transmembrane transport"/>
    <property type="evidence" value="ECO:0007669"/>
    <property type="project" value="UniProtKB-ARBA"/>
</dbReference>
<dbReference type="InterPro" id="IPR027417">
    <property type="entry name" value="P-loop_NTPase"/>
</dbReference>
<proteinExistence type="inferred from homology"/>
<comment type="similarity">
    <text evidence="2">Belongs to the ABC transporter superfamily.</text>
</comment>
<dbReference type="OrthoDB" id="9815712at2"/>
<dbReference type="CDD" id="cd03257">
    <property type="entry name" value="ABC_NikE_OppD_transporters"/>
    <property type="match status" value="1"/>
</dbReference>
<accession>A0A5N3P8S7</accession>
<comment type="subcellular location">
    <subcellularLocation>
        <location evidence="1">Cell inner membrane</location>
        <topology evidence="1">Peripheral membrane protein</topology>
    </subcellularLocation>
</comment>
<keyword evidence="6 9" id="KW-0067">ATP-binding</keyword>
<evidence type="ECO:0000256" key="3">
    <source>
        <dbReference type="ARBA" id="ARBA00022448"/>
    </source>
</evidence>
<evidence type="ECO:0000256" key="1">
    <source>
        <dbReference type="ARBA" id="ARBA00004417"/>
    </source>
</evidence>
<dbReference type="NCBIfam" id="TIGR01727">
    <property type="entry name" value="oligo_HPY"/>
    <property type="match status" value="1"/>
</dbReference>
<dbReference type="InterPro" id="IPR013563">
    <property type="entry name" value="Oligopep_ABC_C"/>
</dbReference>
<dbReference type="PROSITE" id="PS50893">
    <property type="entry name" value="ABC_TRANSPORTER_2"/>
    <property type="match status" value="1"/>
</dbReference>